<dbReference type="RefSeq" id="WP_002701999.1">
    <property type="nucleotide sequence ID" value="NZ_AAWS01000042.1"/>
</dbReference>
<keyword evidence="2" id="KW-1185">Reference proteome</keyword>
<accession>A1ZUS2</accession>
<sequence>MEQLTEDLKVKLSGEIEELKSQLTGKLFEDMEIRDQIHNLEMKLNGVKPANSEIDCIGCSS</sequence>
<dbReference type="Proteomes" id="UP000004095">
    <property type="component" value="Unassembled WGS sequence"/>
</dbReference>
<name>A1ZUS2_MICM2</name>
<dbReference type="eggNOG" id="ENOG5033E9Q">
    <property type="taxonomic scope" value="Bacteria"/>
</dbReference>
<reference evidence="1 2" key="1">
    <citation type="submission" date="2007-01" db="EMBL/GenBank/DDBJ databases">
        <authorList>
            <person name="Haygood M."/>
            <person name="Podell S."/>
            <person name="Anderson C."/>
            <person name="Hopkinson B."/>
            <person name="Roe K."/>
            <person name="Barbeau K."/>
            <person name="Gaasterland T."/>
            <person name="Ferriera S."/>
            <person name="Johnson J."/>
            <person name="Kravitz S."/>
            <person name="Beeson K."/>
            <person name="Sutton G."/>
            <person name="Rogers Y.-H."/>
            <person name="Friedman R."/>
            <person name="Frazier M."/>
            <person name="Venter J.C."/>
        </authorList>
    </citation>
    <scope>NUCLEOTIDE SEQUENCE [LARGE SCALE GENOMIC DNA]</scope>
    <source>
        <strain evidence="1 2">ATCC 23134</strain>
    </source>
</reference>
<evidence type="ECO:0000313" key="1">
    <source>
        <dbReference type="EMBL" id="EAY25826.1"/>
    </source>
</evidence>
<organism evidence="1 2">
    <name type="scientific">Microscilla marina ATCC 23134</name>
    <dbReference type="NCBI Taxonomy" id="313606"/>
    <lineage>
        <taxon>Bacteria</taxon>
        <taxon>Pseudomonadati</taxon>
        <taxon>Bacteroidota</taxon>
        <taxon>Cytophagia</taxon>
        <taxon>Cytophagales</taxon>
        <taxon>Microscillaceae</taxon>
        <taxon>Microscilla</taxon>
    </lineage>
</organism>
<evidence type="ECO:0000313" key="2">
    <source>
        <dbReference type="Proteomes" id="UP000004095"/>
    </source>
</evidence>
<dbReference type="OrthoDB" id="5296448at2"/>
<gene>
    <name evidence="1" type="ORF">M23134_07638</name>
</gene>
<dbReference type="EMBL" id="AAWS01000042">
    <property type="protein sequence ID" value="EAY25826.1"/>
    <property type="molecule type" value="Genomic_DNA"/>
</dbReference>
<protein>
    <submittedName>
        <fullName evidence="1">Uncharacterized protein</fullName>
    </submittedName>
</protein>
<proteinExistence type="predicted"/>
<comment type="caution">
    <text evidence="1">The sequence shown here is derived from an EMBL/GenBank/DDBJ whole genome shotgun (WGS) entry which is preliminary data.</text>
</comment>
<dbReference type="AlphaFoldDB" id="A1ZUS2"/>